<feature type="transmembrane region" description="Helical" evidence="2">
    <location>
        <begin position="145"/>
        <end position="168"/>
    </location>
</feature>
<dbReference type="Gene3D" id="2.10.50.10">
    <property type="entry name" value="Tumor Necrosis Factor Receptor, subunit A, domain 2"/>
    <property type="match status" value="1"/>
</dbReference>
<evidence type="ECO:0000259" key="4">
    <source>
        <dbReference type="PROSITE" id="PS50050"/>
    </source>
</evidence>
<feature type="repeat" description="TNFR-Cys" evidence="1">
    <location>
        <begin position="63"/>
        <end position="105"/>
    </location>
</feature>
<feature type="signal peptide" evidence="3">
    <location>
        <begin position="1"/>
        <end position="24"/>
    </location>
</feature>
<dbReference type="AlphaFoldDB" id="A0A6P6LJN8"/>
<dbReference type="InterPro" id="IPR001368">
    <property type="entry name" value="TNFR/NGFR_Cys_rich_reg"/>
</dbReference>
<evidence type="ECO:0000313" key="6">
    <source>
        <dbReference type="RefSeq" id="XP_026084808.1"/>
    </source>
</evidence>
<keyword evidence="2" id="KW-1133">Transmembrane helix</keyword>
<dbReference type="RefSeq" id="XP_026084808.1">
    <property type="nucleotide sequence ID" value="XM_026229023.1"/>
</dbReference>
<dbReference type="GeneID" id="113060154"/>
<dbReference type="PROSITE" id="PS00652">
    <property type="entry name" value="TNFR_NGFR_1"/>
    <property type="match status" value="1"/>
</dbReference>
<dbReference type="KEGG" id="caua:113060154"/>
<feature type="disulfide bond" evidence="1">
    <location>
        <begin position="40"/>
        <end position="53"/>
    </location>
</feature>
<keyword evidence="2" id="KW-0472">Membrane</keyword>
<organism evidence="5 6">
    <name type="scientific">Carassius auratus</name>
    <name type="common">Goldfish</name>
    <dbReference type="NCBI Taxonomy" id="7957"/>
    <lineage>
        <taxon>Eukaryota</taxon>
        <taxon>Metazoa</taxon>
        <taxon>Chordata</taxon>
        <taxon>Craniata</taxon>
        <taxon>Vertebrata</taxon>
        <taxon>Euteleostomi</taxon>
        <taxon>Actinopterygii</taxon>
        <taxon>Neopterygii</taxon>
        <taxon>Teleostei</taxon>
        <taxon>Ostariophysi</taxon>
        <taxon>Cypriniformes</taxon>
        <taxon>Cyprinidae</taxon>
        <taxon>Cyprininae</taxon>
        <taxon>Carassius</taxon>
    </lineage>
</organism>
<name>A0A6P6LJN8_CARAU</name>
<dbReference type="SUPFAM" id="SSF57586">
    <property type="entry name" value="TNF receptor-like"/>
    <property type="match status" value="2"/>
</dbReference>
<proteinExistence type="predicted"/>
<keyword evidence="5" id="KW-1185">Reference proteome</keyword>
<reference evidence="6" key="1">
    <citation type="submission" date="2025-08" db="UniProtKB">
        <authorList>
            <consortium name="RefSeq"/>
        </authorList>
    </citation>
    <scope>IDENTIFICATION</scope>
    <source>
        <strain evidence="6">Wakin</strain>
        <tissue evidence="6">Muscle</tissue>
    </source>
</reference>
<evidence type="ECO:0000313" key="5">
    <source>
        <dbReference type="Proteomes" id="UP000515129"/>
    </source>
</evidence>
<dbReference type="SMART" id="SM00208">
    <property type="entry name" value="TNFR"/>
    <property type="match status" value="2"/>
</dbReference>
<dbReference type="InterPro" id="IPR053126">
    <property type="entry name" value="CD27_receptor"/>
</dbReference>
<gene>
    <name evidence="6" type="primary">LOC113060154</name>
</gene>
<dbReference type="Proteomes" id="UP000515129">
    <property type="component" value="Chromosome 41"/>
</dbReference>
<dbReference type="GO" id="GO:0043066">
    <property type="term" value="P:negative regulation of apoptotic process"/>
    <property type="evidence" value="ECO:0007669"/>
    <property type="project" value="TreeGrafter"/>
</dbReference>
<accession>A0A6P6LJN8</accession>
<evidence type="ECO:0000256" key="2">
    <source>
        <dbReference type="SAM" id="Phobius"/>
    </source>
</evidence>
<feature type="disulfide bond" evidence="1">
    <location>
        <begin position="43"/>
        <end position="61"/>
    </location>
</feature>
<comment type="caution">
    <text evidence="1">Lacks conserved residue(s) required for the propagation of feature annotation.</text>
</comment>
<feature type="domain" description="TNFR-Cys" evidence="4">
    <location>
        <begin position="63"/>
        <end position="105"/>
    </location>
</feature>
<keyword evidence="3" id="KW-0732">Signal</keyword>
<keyword evidence="1" id="KW-1015">Disulfide bond</keyword>
<keyword evidence="2" id="KW-0812">Transmembrane</keyword>
<evidence type="ECO:0000256" key="1">
    <source>
        <dbReference type="PROSITE-ProRule" id="PRU00206"/>
    </source>
</evidence>
<dbReference type="PROSITE" id="PS50050">
    <property type="entry name" value="TNFR_NGFR_2"/>
    <property type="match status" value="2"/>
</dbReference>
<dbReference type="PANTHER" id="PTHR47496">
    <property type="entry name" value="CD27"/>
    <property type="match status" value="1"/>
</dbReference>
<dbReference type="GO" id="GO:0009897">
    <property type="term" value="C:external side of plasma membrane"/>
    <property type="evidence" value="ECO:0007669"/>
    <property type="project" value="TreeGrafter"/>
</dbReference>
<sequence>MSKKMLALLSVLLLSSHVLPLVQSLQCDERTEYLDGNRCCKKCKPGELMMKKCEGKTETVCEPCGNGYFTDDYNINYQWCKHCTTCTRENMKYMKDCTVTSDANCTCEDGYRCSDSKCESCEKIQTTTVTTPPSTKTISPTHDNVWISVSLCFACVCVCALLTCFLLISRHARPCGRIMSTSIGLCSSDKSSLGSSQCTEEEEVPMPVQEVCGKTEKLEDV</sequence>
<feature type="chain" id="PRO_5027610231" evidence="3">
    <location>
        <begin position="25"/>
        <end position="221"/>
    </location>
</feature>
<feature type="domain" description="TNFR-Cys" evidence="4">
    <location>
        <begin position="26"/>
        <end position="61"/>
    </location>
</feature>
<feature type="repeat" description="TNFR-Cys" evidence="1">
    <location>
        <begin position="26"/>
        <end position="61"/>
    </location>
</feature>
<dbReference type="PANTHER" id="PTHR47496:SF1">
    <property type="entry name" value="CD27 ANTIGEN"/>
    <property type="match status" value="1"/>
</dbReference>
<evidence type="ECO:0000256" key="3">
    <source>
        <dbReference type="SAM" id="SignalP"/>
    </source>
</evidence>
<dbReference type="OrthoDB" id="9950067at2759"/>
<protein>
    <submittedName>
        <fullName evidence="6">Tumor necrosis factor receptor superfamily member 4-like</fullName>
    </submittedName>
</protein>